<dbReference type="InterPro" id="IPR003594">
    <property type="entry name" value="HATPase_dom"/>
</dbReference>
<dbReference type="PANTHER" id="PTHR35526:SF3">
    <property type="entry name" value="ANTI-SIGMA-F FACTOR RSBW"/>
    <property type="match status" value="1"/>
</dbReference>
<dbReference type="Gene3D" id="3.30.565.10">
    <property type="entry name" value="Histidine kinase-like ATPase, C-terminal domain"/>
    <property type="match status" value="1"/>
</dbReference>
<comment type="caution">
    <text evidence="3">The sequence shown here is derived from an EMBL/GenBank/DDBJ whole genome shotgun (WGS) entry which is preliminary data.</text>
</comment>
<name>A0A3N1GU74_9ACTN</name>
<evidence type="ECO:0000313" key="4">
    <source>
        <dbReference type="Proteomes" id="UP000271683"/>
    </source>
</evidence>
<dbReference type="Pfam" id="PF13581">
    <property type="entry name" value="HATPase_c_2"/>
    <property type="match status" value="1"/>
</dbReference>
<reference evidence="3 4" key="1">
    <citation type="submission" date="2018-11" db="EMBL/GenBank/DDBJ databases">
        <title>Sequencing the genomes of 1000 actinobacteria strains.</title>
        <authorList>
            <person name="Klenk H.-P."/>
        </authorList>
    </citation>
    <scope>NUCLEOTIDE SEQUENCE [LARGE SCALE GENOMIC DNA]</scope>
    <source>
        <strain evidence="3 4">DSM 43634</strain>
    </source>
</reference>
<dbReference type="GO" id="GO:0004674">
    <property type="term" value="F:protein serine/threonine kinase activity"/>
    <property type="evidence" value="ECO:0007669"/>
    <property type="project" value="UniProtKB-KW"/>
</dbReference>
<organism evidence="3 4">
    <name type="scientific">Couchioplanes caeruleus</name>
    <dbReference type="NCBI Taxonomy" id="56438"/>
    <lineage>
        <taxon>Bacteria</taxon>
        <taxon>Bacillati</taxon>
        <taxon>Actinomycetota</taxon>
        <taxon>Actinomycetes</taxon>
        <taxon>Micromonosporales</taxon>
        <taxon>Micromonosporaceae</taxon>
        <taxon>Couchioplanes</taxon>
    </lineage>
</organism>
<sequence length="179" mass="18865">MSPLSLAWVYVTGGARPVEGELVSPQPAAVEPIVLLSQHFTEMQVSSLRSRVSTAVAESGLFGELAEGFVLAAHELVTNAVRHGGGVGHLELRLRADELTCEIVDNGGQADGLPVRLAAPEQTGGRGLWLAHQLTGTLLLTQRPDGVTASVTACLTPAPVIRSAGTLRAKDTMQRNEDR</sequence>
<evidence type="ECO:0000256" key="1">
    <source>
        <dbReference type="ARBA" id="ARBA00022527"/>
    </source>
</evidence>
<keyword evidence="1" id="KW-0808">Transferase</keyword>
<dbReference type="EMBL" id="RJKL01000001">
    <property type="protein sequence ID" value="ROP33754.1"/>
    <property type="molecule type" value="Genomic_DNA"/>
</dbReference>
<keyword evidence="1" id="KW-0723">Serine/threonine-protein kinase</keyword>
<evidence type="ECO:0000313" key="3">
    <source>
        <dbReference type="EMBL" id="ROP33754.1"/>
    </source>
</evidence>
<dbReference type="AlphaFoldDB" id="A0A3N1GU74"/>
<gene>
    <name evidence="3" type="ORF">EDD30_6792</name>
</gene>
<dbReference type="SUPFAM" id="SSF55874">
    <property type="entry name" value="ATPase domain of HSP90 chaperone/DNA topoisomerase II/histidine kinase"/>
    <property type="match status" value="1"/>
</dbReference>
<feature type="domain" description="Histidine kinase/HSP90-like ATPase" evidence="2">
    <location>
        <begin position="43"/>
        <end position="148"/>
    </location>
</feature>
<dbReference type="InterPro" id="IPR050267">
    <property type="entry name" value="Anti-sigma-factor_SerPK"/>
</dbReference>
<dbReference type="PANTHER" id="PTHR35526">
    <property type="entry name" value="ANTI-SIGMA-F FACTOR RSBW-RELATED"/>
    <property type="match status" value="1"/>
</dbReference>
<dbReference type="Proteomes" id="UP000271683">
    <property type="component" value="Unassembled WGS sequence"/>
</dbReference>
<protein>
    <submittedName>
        <fullName evidence="3">Anti-sigma regulatory factor (Ser/Thr protein kinase)</fullName>
    </submittedName>
</protein>
<accession>A0A3N1GU74</accession>
<evidence type="ECO:0000259" key="2">
    <source>
        <dbReference type="Pfam" id="PF13581"/>
    </source>
</evidence>
<dbReference type="InterPro" id="IPR036890">
    <property type="entry name" value="HATPase_C_sf"/>
</dbReference>
<proteinExistence type="predicted"/>
<dbReference type="CDD" id="cd16936">
    <property type="entry name" value="HATPase_RsbW-like"/>
    <property type="match status" value="1"/>
</dbReference>
<keyword evidence="1" id="KW-0418">Kinase</keyword>